<organism evidence="1 2">
    <name type="scientific">Haemonchus contortus</name>
    <name type="common">Barber pole worm</name>
    <dbReference type="NCBI Taxonomy" id="6289"/>
    <lineage>
        <taxon>Eukaryota</taxon>
        <taxon>Metazoa</taxon>
        <taxon>Ecdysozoa</taxon>
        <taxon>Nematoda</taxon>
        <taxon>Chromadorea</taxon>
        <taxon>Rhabditida</taxon>
        <taxon>Rhabditina</taxon>
        <taxon>Rhabditomorpha</taxon>
        <taxon>Strongyloidea</taxon>
        <taxon>Trichostrongylidae</taxon>
        <taxon>Haemonchus</taxon>
    </lineage>
</organism>
<protein>
    <submittedName>
        <fullName evidence="2">Uncharacterized protein</fullName>
    </submittedName>
</protein>
<dbReference type="AlphaFoldDB" id="A0A7I4YK53"/>
<evidence type="ECO:0000313" key="2">
    <source>
        <dbReference type="WBParaSite" id="HCON_00103750-00001"/>
    </source>
</evidence>
<dbReference type="Proteomes" id="UP000025227">
    <property type="component" value="Unplaced"/>
</dbReference>
<dbReference type="WBParaSite" id="HCON_00103750-00001">
    <property type="protein sequence ID" value="HCON_00103750-00001"/>
    <property type="gene ID" value="HCON_00103750"/>
</dbReference>
<name>A0A7I4YK53_HAECO</name>
<keyword evidence="1" id="KW-1185">Reference proteome</keyword>
<reference evidence="2" key="1">
    <citation type="submission" date="2020-12" db="UniProtKB">
        <authorList>
            <consortium name="WormBaseParasite"/>
        </authorList>
    </citation>
    <scope>IDENTIFICATION</scope>
    <source>
        <strain evidence="2">MHco3</strain>
    </source>
</reference>
<sequence length="124" mass="12887">MSPSLMSSTASWPAHCSTTISCGLTTPPSYYTGSKASSTMSYRLTTTPSYCPGLKASSTMPYRLTTAPSYCPGHKASSTMSPSLMSSTASSGQHTAAPAYPADSRELLHIVLASRQAAPCLPIS</sequence>
<proteinExistence type="predicted"/>
<evidence type="ECO:0000313" key="1">
    <source>
        <dbReference type="Proteomes" id="UP000025227"/>
    </source>
</evidence>
<accession>A0A7I4YK53</accession>